<name>A0A2S9WSS0_9FLAO</name>
<organism evidence="3 4">
    <name type="scientific">Nonlabens agnitus</name>
    <dbReference type="NCBI Taxonomy" id="870484"/>
    <lineage>
        <taxon>Bacteria</taxon>
        <taxon>Pseudomonadati</taxon>
        <taxon>Bacteroidota</taxon>
        <taxon>Flavobacteriia</taxon>
        <taxon>Flavobacteriales</taxon>
        <taxon>Flavobacteriaceae</taxon>
        <taxon>Nonlabens</taxon>
    </lineage>
</organism>
<dbReference type="AlphaFoldDB" id="A0A2S9WSS0"/>
<feature type="compositionally biased region" description="Basic and acidic residues" evidence="1">
    <location>
        <begin position="61"/>
        <end position="72"/>
    </location>
</feature>
<feature type="region of interest" description="Disordered" evidence="1">
    <location>
        <begin position="50"/>
        <end position="72"/>
    </location>
</feature>
<keyword evidence="2" id="KW-0472">Membrane</keyword>
<keyword evidence="2" id="KW-0812">Transmembrane</keyword>
<dbReference type="Proteomes" id="UP000239532">
    <property type="component" value="Unassembled WGS sequence"/>
</dbReference>
<feature type="transmembrane region" description="Helical" evidence="2">
    <location>
        <begin position="12"/>
        <end position="30"/>
    </location>
</feature>
<keyword evidence="4" id="KW-1185">Reference proteome</keyword>
<dbReference type="RefSeq" id="WP_146126716.1">
    <property type="nucleotide sequence ID" value="NZ_MQUC01000003.1"/>
</dbReference>
<gene>
    <name evidence="3" type="ORF">BST86_05155</name>
</gene>
<keyword evidence="2" id="KW-1133">Transmembrane helix</keyword>
<dbReference type="EMBL" id="MQUC01000003">
    <property type="protein sequence ID" value="PRP66527.1"/>
    <property type="molecule type" value="Genomic_DNA"/>
</dbReference>
<accession>A0A2S9WSS0</accession>
<comment type="caution">
    <text evidence="3">The sequence shown here is derived from an EMBL/GenBank/DDBJ whole genome shotgun (WGS) entry which is preliminary data.</text>
</comment>
<sequence length="188" mass="21263">MMEDILTNWTFYAILVVMLFGAFIIGYFFGNSSNKTVVVKTEKVVVPLASSTPKPAEQDANEDKQDKKRIEIDELSRPGPIRALKTRERSGSLSNDAKMSLAEEKLDFESIGRGDRHNKDDFQKIIGIGPFIEEKLNSIGIYNFSQLANMSDKDMEAITALIDFFPGRIHRDDWKGQAKKLTEKENQA</sequence>
<evidence type="ECO:0000256" key="2">
    <source>
        <dbReference type="SAM" id="Phobius"/>
    </source>
</evidence>
<protein>
    <submittedName>
        <fullName evidence="3">Uncharacterized protein</fullName>
    </submittedName>
</protein>
<evidence type="ECO:0000256" key="1">
    <source>
        <dbReference type="SAM" id="MobiDB-lite"/>
    </source>
</evidence>
<reference evidence="3 4" key="1">
    <citation type="submission" date="2016-11" db="EMBL/GenBank/DDBJ databases">
        <title>Trade-off between light-utilization and light-protection in marine flavobacteria.</title>
        <authorList>
            <person name="Kumagai Y."/>
        </authorList>
    </citation>
    <scope>NUCLEOTIDE SEQUENCE [LARGE SCALE GENOMIC DNA]</scope>
    <source>
        <strain evidence="3 4">JCM 17109</strain>
    </source>
</reference>
<evidence type="ECO:0000313" key="4">
    <source>
        <dbReference type="Proteomes" id="UP000239532"/>
    </source>
</evidence>
<dbReference type="OrthoDB" id="9807941at2"/>
<proteinExistence type="predicted"/>
<evidence type="ECO:0000313" key="3">
    <source>
        <dbReference type="EMBL" id="PRP66527.1"/>
    </source>
</evidence>